<keyword evidence="4" id="KW-1185">Reference proteome</keyword>
<dbReference type="InParanoid" id="A0A7M7HEC3"/>
<evidence type="ECO:0000256" key="1">
    <source>
        <dbReference type="PROSITE-ProRule" id="PRU00497"/>
    </source>
</evidence>
<protein>
    <recommendedName>
        <fullName evidence="5">Cuticle protein 6</fullName>
    </recommendedName>
</protein>
<evidence type="ECO:0008006" key="5">
    <source>
        <dbReference type="Google" id="ProtNLM"/>
    </source>
</evidence>
<proteinExistence type="predicted"/>
<dbReference type="InterPro" id="IPR000618">
    <property type="entry name" value="Insect_cuticle"/>
</dbReference>
<dbReference type="InterPro" id="IPR050468">
    <property type="entry name" value="Cuticle_Struct_Prot"/>
</dbReference>
<feature type="chain" id="PRO_5029640303" description="Cuticle protein 6" evidence="2">
    <location>
        <begin position="18"/>
        <end position="483"/>
    </location>
</feature>
<dbReference type="GO" id="GO:0008010">
    <property type="term" value="F:structural constituent of chitin-based larval cuticle"/>
    <property type="evidence" value="ECO:0007669"/>
    <property type="project" value="TreeGrafter"/>
</dbReference>
<name>A0A7M7HEC3_NASVI</name>
<feature type="signal peptide" evidence="2">
    <location>
        <begin position="1"/>
        <end position="17"/>
    </location>
</feature>
<dbReference type="PANTHER" id="PTHR10380">
    <property type="entry name" value="CUTICLE PROTEIN"/>
    <property type="match status" value="1"/>
</dbReference>
<dbReference type="PROSITE" id="PS51155">
    <property type="entry name" value="CHIT_BIND_RR_2"/>
    <property type="match status" value="1"/>
</dbReference>
<accession>A0A7M7HEC3</accession>
<evidence type="ECO:0000313" key="4">
    <source>
        <dbReference type="Proteomes" id="UP000002358"/>
    </source>
</evidence>
<dbReference type="Proteomes" id="UP000002358">
    <property type="component" value="Chromosome 1"/>
</dbReference>
<evidence type="ECO:0000313" key="3">
    <source>
        <dbReference type="EnsemblMetazoa" id="XP_008212916"/>
    </source>
</evidence>
<dbReference type="GeneID" id="100118747"/>
<keyword evidence="2" id="KW-0732">Signal</keyword>
<reference evidence="3" key="1">
    <citation type="submission" date="2021-01" db="UniProtKB">
        <authorList>
            <consortium name="EnsemblMetazoa"/>
        </authorList>
    </citation>
    <scope>IDENTIFICATION</scope>
</reference>
<sequence length="483" mass="54411">MIAIIPLWFCLLAGSQAKPPLFLSYQDSIGQYSFGYSIPMSARSEYRASDGVTRGAYSYIDNQGLIQTAEYEAGKDLGFLIRATNLPEAPLPVIETPEVREARDRHLKLLSEAEMREGKSRMDDEKMDESMPVVEATKAEEPMMMEKKADAPMIVSKIAEMPEERKVMPEPKTSMEKESIDMPRKEMMKEEMPKTEAKPELMPRTNAEEMPASPSMLPEPVQYTPEVKAAREDHFRAYENAARLAAESDLNPQLLEQLLRGHPGATVTLPLSENKLEIPAPKTAEKPVDMDATARRIEAQPKIAEAEAKKMESAEEMRKPVELTETAENAKIGSGITPAYTSLRVMDTRLPTLNEFEQTKLKAGHYSTPIEISHISPTNVLPSLYPQFLGSAAFHYVYFYNGLAIKARKTVIINVTLCYRTLHLTRITLKCETGLKVMKMDQLKADLRLLITKPIEFVPFVPGVMQKVSTPMVKNWAFQYIYL</sequence>
<dbReference type="OrthoDB" id="6515429at2759"/>
<keyword evidence="1" id="KW-0193">Cuticle</keyword>
<dbReference type="GO" id="GO:0062129">
    <property type="term" value="C:chitin-based extracellular matrix"/>
    <property type="evidence" value="ECO:0007669"/>
    <property type="project" value="TreeGrafter"/>
</dbReference>
<evidence type="ECO:0000256" key="2">
    <source>
        <dbReference type="SAM" id="SignalP"/>
    </source>
</evidence>
<organism evidence="3 4">
    <name type="scientific">Nasonia vitripennis</name>
    <name type="common">Parasitic wasp</name>
    <dbReference type="NCBI Taxonomy" id="7425"/>
    <lineage>
        <taxon>Eukaryota</taxon>
        <taxon>Metazoa</taxon>
        <taxon>Ecdysozoa</taxon>
        <taxon>Arthropoda</taxon>
        <taxon>Hexapoda</taxon>
        <taxon>Insecta</taxon>
        <taxon>Pterygota</taxon>
        <taxon>Neoptera</taxon>
        <taxon>Endopterygota</taxon>
        <taxon>Hymenoptera</taxon>
        <taxon>Apocrita</taxon>
        <taxon>Proctotrupomorpha</taxon>
        <taxon>Chalcidoidea</taxon>
        <taxon>Pteromalidae</taxon>
        <taxon>Pteromalinae</taxon>
        <taxon>Nasonia</taxon>
    </lineage>
</organism>
<dbReference type="Pfam" id="PF00379">
    <property type="entry name" value="Chitin_bind_4"/>
    <property type="match status" value="1"/>
</dbReference>
<dbReference type="KEGG" id="nvi:100118747"/>
<dbReference type="EnsemblMetazoa" id="XM_008214694">
    <property type="protein sequence ID" value="XP_008212916"/>
    <property type="gene ID" value="LOC100118747"/>
</dbReference>
<dbReference type="AlphaFoldDB" id="A0A7M7HEC3"/>
<dbReference type="PANTHER" id="PTHR10380:SF196">
    <property type="entry name" value="CUTICULAR PROTEIN 72EA"/>
    <property type="match status" value="1"/>
</dbReference>
<dbReference type="RefSeq" id="XP_008212916.2">
    <property type="nucleotide sequence ID" value="XM_008214694.2"/>
</dbReference>